<dbReference type="Proteomes" id="UP001642484">
    <property type="component" value="Unassembled WGS sequence"/>
</dbReference>
<evidence type="ECO:0000313" key="3">
    <source>
        <dbReference type="EMBL" id="CAK9076749.1"/>
    </source>
</evidence>
<evidence type="ECO:0000256" key="1">
    <source>
        <dbReference type="SAM" id="MobiDB-lite"/>
    </source>
</evidence>
<sequence length="1988" mass="225692">MAKNDQAIMSQRRTARSRRAKRPWPRAEKECAVRVAEFHEMTPGGGLRDPYHYDVGSFMTVDVLLQSPDAGGHFQTLERGQRLRKHRFDPGDALIFLGHKYHCVTPVEAGCRRVLVVELWHGQERTCGHRCDRRWKRCDFGRWTLVRDPAAQETASMPDTEPHPDSIGSDLEKDLEQGKSQEGGDGFGESMRLVKLSSTEVNVLRQSFDMLLQALGNDREAVGDAIYGTKIGALVAIKDNFTTPRAVVSLRFFNCFRLLLEKAEDPDEMKIYVETLAFKHLNSEITEQRVDAVISAYMELMTINVPNLPPGTAAAWRNILGYCGSCYRFVGDSYGERLRVIKEDWAVVQQASKHESEKASNQGENQGEGDGEGGDEETKDDSAETFSFGRMCAFSNEVMGQKTEGWMLELLQVFDILVEMISSPVHLQEECDLLAINLITKSTSIDFEKFKPVMLAALRSLLPKQWSTLHENAWEWLWMTVARNLNESTMKVRAFKPYNAKMFSQLREEQLDRFRADIFTEFFARSQASQDLFKQSQSRLRYIADRVLQSSYDMFHKNKDETLDDLSALGLRHVGYGIPIELFGPFVDVCVNVMHPMVQEFPNENESTKMMWCPKDKAHQIQEKEMPEHMMIEGFRWSIGLTARVLVRTIMDGSTAVMQAIHFDDSKRLRRALLDAPRVERAVWQLAVQVGSQSISPLFWALRSGAHDTAKTMIQDVLTIRADRDHYYFGADELFRFQPNIADNILREAPFLAETLLDGLIWRSHKSQDNLRPVIYYLKHLLQDMDEEQMLSRALISYVRFNHPQTIMHPILTFSLDLLWEKLAKRFFLMDRVLTMFNCVIFVLAECLLNQPDWIVDPTMSKVIGGFRFLVYTIGFGRLLYWHCCQFYKGYRHGAVTKLACFKFPSYLFRSSDLLSFCLMCDLLAMATVEPMFHCLGHSEAVIEFRCDKWTDTMSLLYEIFVIIGVFLYVILMVEVGSISVRISEYRVLCLHAIEQVLLCFGVVLLTILTFSFAVSGMTREVQAISNTEWSNVGSSISTFIRMSFGAMDLAPIQTVAAESPLLIVVIVLFMMMVYTFFFNLLVSQFCGVYTSLAEDIKGHARLARGEIIIETFKAVRLTRWQRFMNSLNLDSKVDFEEGDIGLAGGIKDFEPALAHPVAKDQIIRFGGKTDPHLPWPEKLASEADSIERVVQRTIQKSLQKYLGKGKAGAGSALGTVSSDDQPLGEEQSQTRIAEQRIQMKILSMGEKVEVCSYAVLSFKGFANYLSVADQICVDVFKDSREPTEVLQTVVAGGAEDETMSVVDEALSDAMDSDFGAGVDPEGKQQVGDGAAGFGETMNQLALSSTEATVLRKSFDMVLAALGNDREENFTTPRAVVSLRFFNCFRLLLEKAEDPNELKIYVETLAFKHLNNEITEQRVDAVLDAFNELMVQNVPNLPPGTAAAWRKLLSYTGSCYKYVGDTYGERLRVIKEDWAAVQKSATDDRNKDETKTNAGDNAGGGENVNADEAKEDDTADAGAETFSFGRMCAFSNEVMGQKTEGVAAESLDVKNGKEEPVFHRFCKIQHNPDEQGETAQERLRSNQPCGVVWSLALALKRFFSSAFRNCTQILVDMISSPVHLQEDRLEPSGEVIQEEDAGDFPVQSGPSSASRPTADVGGREATSITVSLEELRFSQSIDFDKFKPVMLAALRSLLPKQWSTLHETSWEWLWTTVARNLNESTMKVRAFKPYNIRMFSSLQEEQLAGKIAEVAGYGIPIELFGPFVEVCVQENEMPEHMMIEGFRWSIGHAVHFDDSKRLRRALMDAPRAARHGTRDGDRDNYYFGADELFKWLPRRGIRYQPNIADNVLREAPFLAETLLDGLIWRSHKSQDRWTWSENIRNRTQAELNTVDLTQDNLRPVIYYLKHLLQDMDETKMLSRALISYIRFDHPQTIMHPILAFSLDMLWDKLALRYFIMDRILTIFNCFIFIIAECIMNHPDMLVDATNFG</sequence>
<feature type="transmembrane region" description="Helical" evidence="2">
    <location>
        <begin position="997"/>
        <end position="1018"/>
    </location>
</feature>
<dbReference type="Gene3D" id="1.10.490.10">
    <property type="entry name" value="Globins"/>
    <property type="match status" value="1"/>
</dbReference>
<proteinExistence type="predicted"/>
<keyword evidence="2" id="KW-0472">Membrane</keyword>
<feature type="region of interest" description="Disordered" evidence="1">
    <location>
        <begin position="1637"/>
        <end position="1656"/>
    </location>
</feature>
<dbReference type="EMBL" id="CAXAMN010023317">
    <property type="protein sequence ID" value="CAK9076749.1"/>
    <property type="molecule type" value="Genomic_DNA"/>
</dbReference>
<feature type="compositionally biased region" description="Basic and acidic residues" evidence="1">
    <location>
        <begin position="160"/>
        <end position="171"/>
    </location>
</feature>
<feature type="compositionally biased region" description="Basic and acidic residues" evidence="1">
    <location>
        <begin position="1481"/>
        <end position="1491"/>
    </location>
</feature>
<keyword evidence="4" id="KW-1185">Reference proteome</keyword>
<feature type="transmembrane region" description="Helical" evidence="2">
    <location>
        <begin position="956"/>
        <end position="976"/>
    </location>
</feature>
<dbReference type="InterPro" id="IPR012292">
    <property type="entry name" value="Globin/Proto"/>
</dbReference>
<keyword evidence="2" id="KW-0812">Transmembrane</keyword>
<feature type="region of interest" description="Disordered" evidence="1">
    <location>
        <begin position="352"/>
        <end position="381"/>
    </location>
</feature>
<feature type="region of interest" description="Disordered" evidence="1">
    <location>
        <begin position="151"/>
        <end position="171"/>
    </location>
</feature>
<protein>
    <submittedName>
        <fullName evidence="3">Uncharacterized protein</fullName>
    </submittedName>
</protein>
<dbReference type="InterPro" id="IPR009050">
    <property type="entry name" value="Globin-like_sf"/>
</dbReference>
<feature type="region of interest" description="Disordered" evidence="1">
    <location>
        <begin position="1"/>
        <end position="24"/>
    </location>
</feature>
<evidence type="ECO:0000313" key="4">
    <source>
        <dbReference type="Proteomes" id="UP001642484"/>
    </source>
</evidence>
<evidence type="ECO:0000256" key="2">
    <source>
        <dbReference type="SAM" id="Phobius"/>
    </source>
</evidence>
<feature type="compositionally biased region" description="Acidic residues" evidence="1">
    <location>
        <begin position="367"/>
        <end position="379"/>
    </location>
</feature>
<name>A0ABP0PPC4_9DINO</name>
<keyword evidence="2" id="KW-1133">Transmembrane helix</keyword>
<gene>
    <name evidence="3" type="ORF">CCMP2556_LOCUS37820</name>
</gene>
<feature type="region of interest" description="Disordered" evidence="1">
    <location>
        <begin position="1479"/>
        <end position="1516"/>
    </location>
</feature>
<feature type="compositionally biased region" description="Basic residues" evidence="1">
    <location>
        <begin position="13"/>
        <end position="24"/>
    </location>
</feature>
<dbReference type="SUPFAM" id="SSF46458">
    <property type="entry name" value="Globin-like"/>
    <property type="match status" value="2"/>
</dbReference>
<comment type="caution">
    <text evidence="3">The sequence shown here is derived from an EMBL/GenBank/DDBJ whole genome shotgun (WGS) entry which is preliminary data.</text>
</comment>
<organism evidence="3 4">
    <name type="scientific">Durusdinium trenchii</name>
    <dbReference type="NCBI Taxonomy" id="1381693"/>
    <lineage>
        <taxon>Eukaryota</taxon>
        <taxon>Sar</taxon>
        <taxon>Alveolata</taxon>
        <taxon>Dinophyceae</taxon>
        <taxon>Suessiales</taxon>
        <taxon>Symbiodiniaceae</taxon>
        <taxon>Durusdinium</taxon>
    </lineage>
</organism>
<feature type="transmembrane region" description="Helical" evidence="2">
    <location>
        <begin position="1062"/>
        <end position="1083"/>
    </location>
</feature>
<accession>A0ABP0PPC4</accession>
<reference evidence="3 4" key="1">
    <citation type="submission" date="2024-02" db="EMBL/GenBank/DDBJ databases">
        <authorList>
            <person name="Chen Y."/>
            <person name="Shah S."/>
            <person name="Dougan E. K."/>
            <person name="Thang M."/>
            <person name="Chan C."/>
        </authorList>
    </citation>
    <scope>NUCLEOTIDE SEQUENCE [LARGE SCALE GENOMIC DNA]</scope>
</reference>